<comment type="caution">
    <text evidence="1">The sequence shown here is derived from an EMBL/GenBank/DDBJ whole genome shotgun (WGS) entry which is preliminary data.</text>
</comment>
<reference evidence="1 2" key="1">
    <citation type="submission" date="2023-01" db="EMBL/GenBank/DDBJ databases">
        <title>Genomes from the Australian National Cyanobacteria Reference Collection.</title>
        <authorList>
            <person name="Willis A."/>
            <person name="Lee E.M.F."/>
        </authorList>
    </citation>
    <scope>NUCLEOTIDE SEQUENCE [LARGE SCALE GENOMIC DNA]</scope>
    <source>
        <strain evidence="1 2">CS-537/01</strain>
    </source>
</reference>
<keyword evidence="2" id="KW-1185">Reference proteome</keyword>
<organism evidence="1 2">
    <name type="scientific">Dolichospermum circinale CS-537/01</name>
    <dbReference type="NCBI Taxonomy" id="3021739"/>
    <lineage>
        <taxon>Bacteria</taxon>
        <taxon>Bacillati</taxon>
        <taxon>Cyanobacteriota</taxon>
        <taxon>Cyanophyceae</taxon>
        <taxon>Nostocales</taxon>
        <taxon>Aphanizomenonaceae</taxon>
        <taxon>Dolichospermum</taxon>
        <taxon>Dolichospermum circinale</taxon>
    </lineage>
</organism>
<gene>
    <name evidence="1" type="ORF">PN492_13370</name>
</gene>
<name>A0ABT5A8V9_9CYAN</name>
<dbReference type="RefSeq" id="WP_271805715.1">
    <property type="nucleotide sequence ID" value="NZ_JAQMTU010000078.1"/>
</dbReference>
<evidence type="ECO:0000313" key="1">
    <source>
        <dbReference type="EMBL" id="MDB9487526.1"/>
    </source>
</evidence>
<proteinExistence type="predicted"/>
<accession>A0ABT5A8V9</accession>
<sequence length="74" mass="8484">MQTLNITQTITAWSSIAENIFVPHTEEEYEHLVNILDTLIDQISEDETHPLASLIEVIGVLIENYENEHIPELL</sequence>
<evidence type="ECO:0008006" key="3">
    <source>
        <dbReference type="Google" id="ProtNLM"/>
    </source>
</evidence>
<protein>
    <recommendedName>
        <fullName evidence="3">Transcriptional regulator</fullName>
    </recommendedName>
</protein>
<evidence type="ECO:0000313" key="2">
    <source>
        <dbReference type="Proteomes" id="UP001212123"/>
    </source>
</evidence>
<dbReference type="EMBL" id="JAQMTU010000078">
    <property type="protein sequence ID" value="MDB9487526.1"/>
    <property type="molecule type" value="Genomic_DNA"/>
</dbReference>
<dbReference type="Proteomes" id="UP001212123">
    <property type="component" value="Unassembled WGS sequence"/>
</dbReference>